<dbReference type="InterPro" id="IPR053710">
    <property type="entry name" value="Arylamine_NAT_domain_sf"/>
</dbReference>
<evidence type="ECO:0008006" key="3">
    <source>
        <dbReference type="Google" id="ProtNLM"/>
    </source>
</evidence>
<dbReference type="EMBL" id="CACVAP010000051">
    <property type="protein sequence ID" value="CAA6806834.1"/>
    <property type="molecule type" value="Genomic_DNA"/>
</dbReference>
<comment type="similarity">
    <text evidence="1">Belongs to the arylamine N-acetyltransferase family.</text>
</comment>
<accession>A0A6S6SEK2</accession>
<reference evidence="2" key="1">
    <citation type="submission" date="2020-01" db="EMBL/GenBank/DDBJ databases">
        <authorList>
            <person name="Meier V. D."/>
            <person name="Meier V D."/>
        </authorList>
    </citation>
    <scope>NUCLEOTIDE SEQUENCE</scope>
    <source>
        <strain evidence="2">HLG_WM_MAG_06</strain>
    </source>
</reference>
<organism evidence="2">
    <name type="scientific">uncultured Sulfurovum sp</name>
    <dbReference type="NCBI Taxonomy" id="269237"/>
    <lineage>
        <taxon>Bacteria</taxon>
        <taxon>Pseudomonadati</taxon>
        <taxon>Campylobacterota</taxon>
        <taxon>Epsilonproteobacteria</taxon>
        <taxon>Campylobacterales</taxon>
        <taxon>Sulfurovaceae</taxon>
        <taxon>Sulfurovum</taxon>
        <taxon>environmental samples</taxon>
    </lineage>
</organism>
<dbReference type="PANTHER" id="PTHR11786:SF0">
    <property type="entry name" value="ARYLAMINE N-ACETYLTRANSFERASE 4-RELATED"/>
    <property type="match status" value="1"/>
</dbReference>
<evidence type="ECO:0000256" key="1">
    <source>
        <dbReference type="ARBA" id="ARBA00006547"/>
    </source>
</evidence>
<evidence type="ECO:0000313" key="2">
    <source>
        <dbReference type="EMBL" id="CAA6806834.1"/>
    </source>
</evidence>
<dbReference type="SUPFAM" id="SSF54001">
    <property type="entry name" value="Cysteine proteinases"/>
    <property type="match status" value="1"/>
</dbReference>
<dbReference type="InterPro" id="IPR001447">
    <property type="entry name" value="Arylamine_N-AcTrfase"/>
</dbReference>
<dbReference type="AlphaFoldDB" id="A0A6S6SEK2"/>
<dbReference type="Gene3D" id="3.30.2140.20">
    <property type="match status" value="1"/>
</dbReference>
<dbReference type="Pfam" id="PF00797">
    <property type="entry name" value="Acetyltransf_2"/>
    <property type="match status" value="1"/>
</dbReference>
<dbReference type="GO" id="GO:0016407">
    <property type="term" value="F:acetyltransferase activity"/>
    <property type="evidence" value="ECO:0007669"/>
    <property type="project" value="InterPro"/>
</dbReference>
<sequence>MNMNTIILNNEDVNHFLEMIQVKKVSDSLEFLNAIIFGVYEHIPFQNLTLLNSKKRPTELDIIEDMLSGVGGLCNTRNGFMYLLLKALGFKVYFLSASMLQADCHVIILVEIGNEKYLVDTGNGFPYLTAISLEHTLVYSHQYLNHRVIQKNNLFFMQHSQDKELKTWEDSYSFTLKKVLFSSFNTMLDKQYLEIGWGPFTNSIRLNSWNKNGGVIVRDKLLLKLEKNKKREKYIFKNLIDFKMHIQKYYGEKFINLVDIENAWNKYCELEKEKKGIITS</sequence>
<dbReference type="InterPro" id="IPR038765">
    <property type="entry name" value="Papain-like_cys_pep_sf"/>
</dbReference>
<name>A0A6S6SEK2_9BACT</name>
<dbReference type="PANTHER" id="PTHR11786">
    <property type="entry name" value="N-HYDROXYARYLAMINE O-ACETYLTRANSFERASE"/>
    <property type="match status" value="1"/>
</dbReference>
<protein>
    <recommendedName>
        <fullName evidence="3">Arylamine N-acetyltransferase</fullName>
    </recommendedName>
</protein>
<gene>
    <name evidence="2" type="ORF">HELGO_WM15606</name>
</gene>
<proteinExistence type="inferred from homology"/>